<evidence type="ECO:0000256" key="1">
    <source>
        <dbReference type="SAM" id="MobiDB-lite"/>
    </source>
</evidence>
<feature type="region of interest" description="Disordered" evidence="1">
    <location>
        <begin position="165"/>
        <end position="193"/>
    </location>
</feature>
<feature type="compositionally biased region" description="Basic and acidic residues" evidence="1">
    <location>
        <begin position="165"/>
        <end position="175"/>
    </location>
</feature>
<dbReference type="Proteomes" id="UP001162031">
    <property type="component" value="Unassembled WGS sequence"/>
</dbReference>
<proteinExistence type="predicted"/>
<reference evidence="2" key="1">
    <citation type="submission" date="2022-12" db="EMBL/GenBank/DDBJ databases">
        <authorList>
            <person name="Webb A."/>
        </authorList>
    </citation>
    <scope>NUCLEOTIDE SEQUENCE</scope>
    <source>
        <strain evidence="2">Hp1</strain>
    </source>
</reference>
<feature type="region of interest" description="Disordered" evidence="1">
    <location>
        <begin position="375"/>
        <end position="398"/>
    </location>
</feature>
<comment type="caution">
    <text evidence="2">The sequence shown here is derived from an EMBL/GenBank/DDBJ whole genome shotgun (WGS) entry which is preliminary data.</text>
</comment>
<accession>A0AAV0T6D8</accession>
<evidence type="ECO:0000313" key="2">
    <source>
        <dbReference type="EMBL" id="CAI5713641.1"/>
    </source>
</evidence>
<dbReference type="AlphaFoldDB" id="A0AAV0T6D8"/>
<evidence type="ECO:0000313" key="3">
    <source>
        <dbReference type="Proteomes" id="UP001162031"/>
    </source>
</evidence>
<gene>
    <name evidence="2" type="ORF">HBR001_LOCUS1086</name>
</gene>
<sequence>MTGVNANALLESDVSFVDRVADGDVYDADTKRLLRESLADGHSTQSLEPGERVGPTVFEGVTPALEKIAQGSFLAGAVHHLMDAKVRVAEQAKKFIEKDYIIIKLIKQIIEPIAKWVTNNSIYKTIIDKLLAVKIDGRSIKDRYTDAMMRNKKIQDVGKELKVAKKSGDRRDGDVKPPANGEGRPVVEAKPTASVEGRPVVEAKPNASVEGRVTVEDKPAANVEGRPVVEAQPTSSIEGRPVIEAKPTSSVEGRVTVADKPAANGEGHPVVEAKPSADVMGRPVVEAKPTASVEGRVTVEVKPATNGEGRPVVEAKPTASIEGRVTTEAQPTASVGGRLTVEAKPAVNVEGRPVVEAKPRADNGVVHFDGVVKTAANGNGRVDSDNKPEANRDDLLDDYFYEKPEEYPNDRYYWRH</sequence>
<organism evidence="2 3">
    <name type="scientific">Hyaloperonospora brassicae</name>
    <name type="common">Brassica downy mildew</name>
    <name type="synonym">Peronospora brassicae</name>
    <dbReference type="NCBI Taxonomy" id="162125"/>
    <lineage>
        <taxon>Eukaryota</taxon>
        <taxon>Sar</taxon>
        <taxon>Stramenopiles</taxon>
        <taxon>Oomycota</taxon>
        <taxon>Peronosporomycetes</taxon>
        <taxon>Peronosporales</taxon>
        <taxon>Peronosporaceae</taxon>
        <taxon>Hyaloperonospora</taxon>
    </lineage>
</organism>
<name>A0AAV0T6D8_HYABA</name>
<feature type="compositionally biased region" description="Basic and acidic residues" evidence="1">
    <location>
        <begin position="382"/>
        <end position="398"/>
    </location>
</feature>
<protein>
    <submittedName>
        <fullName evidence="2">Uncharacterized protein</fullName>
    </submittedName>
</protein>
<keyword evidence="3" id="KW-1185">Reference proteome</keyword>
<dbReference type="EMBL" id="CANTFL010000090">
    <property type="protein sequence ID" value="CAI5713641.1"/>
    <property type="molecule type" value="Genomic_DNA"/>
</dbReference>